<feature type="domain" description="NADPH-dependent FMN reductase-like" evidence="3">
    <location>
        <begin position="25"/>
        <end position="146"/>
    </location>
</feature>
<gene>
    <name evidence="4" type="ORF">KALB_8673</name>
</gene>
<evidence type="ECO:0000256" key="1">
    <source>
        <dbReference type="ARBA" id="ARBA00022630"/>
    </source>
</evidence>
<evidence type="ECO:0000313" key="4">
    <source>
        <dbReference type="EMBL" id="AHI02030.1"/>
    </source>
</evidence>
<reference evidence="4 5" key="1">
    <citation type="journal article" date="2014" name="BMC Genomics">
        <title>Complete genome sequence of producer of the glycopeptide antibiotic Aculeximycin Kutzneria albida DSM 43870T, a representative of minor genus of Pseudonocardiaceae.</title>
        <authorList>
            <person name="Rebets Y."/>
            <person name="Tokovenko B."/>
            <person name="Lushchyk I."/>
            <person name="Ruckert C."/>
            <person name="Zaburannyi N."/>
            <person name="Bechthold A."/>
            <person name="Kalinowski J."/>
            <person name="Luzhetskyy A."/>
        </authorList>
    </citation>
    <scope>NUCLEOTIDE SEQUENCE [LARGE SCALE GENOMIC DNA]</scope>
    <source>
        <strain evidence="4">DSM 43870</strain>
    </source>
</reference>
<dbReference type="InterPro" id="IPR029039">
    <property type="entry name" value="Flavoprotein-like_sf"/>
</dbReference>
<dbReference type="InterPro" id="IPR005025">
    <property type="entry name" value="FMN_Rdtase-like_dom"/>
</dbReference>
<dbReference type="Proteomes" id="UP000019225">
    <property type="component" value="Chromosome"/>
</dbReference>
<dbReference type="STRING" id="1449976.KALB_8673"/>
<dbReference type="KEGG" id="kal:KALB_8673"/>
<dbReference type="EMBL" id="CP007155">
    <property type="protein sequence ID" value="AHI02030.1"/>
    <property type="molecule type" value="Genomic_DNA"/>
</dbReference>
<dbReference type="eggNOG" id="COG0431">
    <property type="taxonomic scope" value="Bacteria"/>
</dbReference>
<dbReference type="PANTHER" id="PTHR43278:SF4">
    <property type="entry name" value="NAD(P)H-DEPENDENT FMN-CONTAINING OXIDOREDUCTASE YWQN-RELATED"/>
    <property type="match status" value="1"/>
</dbReference>
<protein>
    <recommendedName>
        <fullName evidence="3">NADPH-dependent FMN reductase-like domain-containing protein</fullName>
    </recommendedName>
</protein>
<keyword evidence="2" id="KW-0288">FMN</keyword>
<keyword evidence="5" id="KW-1185">Reference proteome</keyword>
<organism evidence="4 5">
    <name type="scientific">Kutzneria albida DSM 43870</name>
    <dbReference type="NCBI Taxonomy" id="1449976"/>
    <lineage>
        <taxon>Bacteria</taxon>
        <taxon>Bacillati</taxon>
        <taxon>Actinomycetota</taxon>
        <taxon>Actinomycetes</taxon>
        <taxon>Pseudonocardiales</taxon>
        <taxon>Pseudonocardiaceae</taxon>
        <taxon>Kutzneria</taxon>
    </lineage>
</organism>
<dbReference type="GO" id="GO:0016491">
    <property type="term" value="F:oxidoreductase activity"/>
    <property type="evidence" value="ECO:0007669"/>
    <property type="project" value="InterPro"/>
</dbReference>
<dbReference type="Gene3D" id="3.40.50.360">
    <property type="match status" value="1"/>
</dbReference>
<proteinExistence type="predicted"/>
<evidence type="ECO:0000259" key="3">
    <source>
        <dbReference type="Pfam" id="PF03358"/>
    </source>
</evidence>
<dbReference type="HOGENOM" id="CLU_050993_7_1_11"/>
<dbReference type="PATRIC" id="fig|1449976.3.peg.8711"/>
<sequence>MVLTKDYMRVQYLHVHTSTAARSFLFLLGSAREGGNTETLTKAAAEQLPGTVEQRWLNLRDVPLEPFQDLRHTSGRDHAEPVGNEKLLLEATLAATDLVIASPLYWYSVSADAKLYLDYWSGWMRVPGVEFRQRMAGKTLWGVSALSEEDPAQADPLVNTLRLSAEYLRMNWGGVLLGNGSKPDDVLADSAALLRAKTFFTSLPVY</sequence>
<dbReference type="InterPro" id="IPR051796">
    <property type="entry name" value="ISF_SsuE-like"/>
</dbReference>
<dbReference type="AlphaFoldDB" id="W5WV47"/>
<dbReference type="PANTHER" id="PTHR43278">
    <property type="entry name" value="NAD(P)H-DEPENDENT FMN-CONTAINING OXIDOREDUCTASE YWQN-RELATED"/>
    <property type="match status" value="1"/>
</dbReference>
<name>W5WV47_9PSEU</name>
<accession>W5WV47</accession>
<evidence type="ECO:0000256" key="2">
    <source>
        <dbReference type="ARBA" id="ARBA00022643"/>
    </source>
</evidence>
<evidence type="ECO:0000313" key="5">
    <source>
        <dbReference type="Proteomes" id="UP000019225"/>
    </source>
</evidence>
<dbReference type="SUPFAM" id="SSF52218">
    <property type="entry name" value="Flavoproteins"/>
    <property type="match status" value="1"/>
</dbReference>
<keyword evidence="1" id="KW-0285">Flavoprotein</keyword>
<dbReference type="Pfam" id="PF03358">
    <property type="entry name" value="FMN_red"/>
    <property type="match status" value="1"/>
</dbReference>